<keyword evidence="2" id="KW-1185">Reference proteome</keyword>
<reference evidence="1 2" key="1">
    <citation type="submission" date="2016-02" db="EMBL/GenBank/DDBJ databases">
        <title>Genome sequence of Moorella mulderi DSM 14980.</title>
        <authorList>
            <person name="Poehlein A."/>
            <person name="Daniel R."/>
        </authorList>
    </citation>
    <scope>NUCLEOTIDE SEQUENCE [LARGE SCALE GENOMIC DNA]</scope>
    <source>
        <strain evidence="1 2">DSM 14980</strain>
    </source>
</reference>
<gene>
    <name evidence="1" type="ORF">MOMUL_13800</name>
</gene>
<accession>A0A151AYR0</accession>
<proteinExistence type="predicted"/>
<organism evidence="1 2">
    <name type="scientific">Moorella mulderi DSM 14980</name>
    <dbReference type="NCBI Taxonomy" id="1122241"/>
    <lineage>
        <taxon>Bacteria</taxon>
        <taxon>Bacillati</taxon>
        <taxon>Bacillota</taxon>
        <taxon>Clostridia</taxon>
        <taxon>Neomoorellales</taxon>
        <taxon>Neomoorellaceae</taxon>
        <taxon>Neomoorella</taxon>
    </lineage>
</organism>
<name>A0A151AYR0_9FIRM</name>
<dbReference type="RefSeq" id="WP_062283202.1">
    <property type="nucleotide sequence ID" value="NZ_LTBC01000003.1"/>
</dbReference>
<comment type="caution">
    <text evidence="1">The sequence shown here is derived from an EMBL/GenBank/DDBJ whole genome shotgun (WGS) entry which is preliminary data.</text>
</comment>
<dbReference type="Pfam" id="PF20126">
    <property type="entry name" value="TumE"/>
    <property type="match status" value="1"/>
</dbReference>
<sequence>MKQYYTGALDKYKTIIATIEDFTTLTRRNRTIISGRIYFIDGSFLEIYDRWQDDKLERYNYFWLDGDTVIMGWDNKEHNREIATFPHHKHTKHKKEVLCSYENTLADVLAVINNHLHGK</sequence>
<dbReference type="PATRIC" id="fig|1122241.3.peg.1451"/>
<evidence type="ECO:0000313" key="2">
    <source>
        <dbReference type="Proteomes" id="UP000075670"/>
    </source>
</evidence>
<dbReference type="EMBL" id="LTBC01000003">
    <property type="protein sequence ID" value="KYH32778.1"/>
    <property type="molecule type" value="Genomic_DNA"/>
</dbReference>
<protein>
    <submittedName>
        <fullName evidence="1">Uncharacterized protein</fullName>
    </submittedName>
</protein>
<evidence type="ECO:0000313" key="1">
    <source>
        <dbReference type="EMBL" id="KYH32778.1"/>
    </source>
</evidence>
<dbReference type="InterPro" id="IPR045397">
    <property type="entry name" value="TumE-like"/>
</dbReference>
<dbReference type="AlphaFoldDB" id="A0A151AYR0"/>
<dbReference type="Proteomes" id="UP000075670">
    <property type="component" value="Unassembled WGS sequence"/>
</dbReference>
<dbReference type="OrthoDB" id="1724323at2"/>